<sequence>MATEFFRSDAPGDIAIKMTPSDKGRLEVYLDGEKIFDRKEAGSFPDLGKVNELKMAIAEKLFELEEA</sequence>
<name>A0A160V995_9ZZZZ</name>
<proteinExistence type="predicted"/>
<evidence type="ECO:0008006" key="3">
    <source>
        <dbReference type="Google" id="ProtNLM"/>
    </source>
</evidence>
<gene>
    <name evidence="2" type="ORF">MGWOODY_Clf1292</name>
</gene>
<dbReference type="Gene3D" id="3.40.30.10">
    <property type="entry name" value="Glutaredoxin"/>
    <property type="match status" value="1"/>
</dbReference>
<dbReference type="InterPro" id="IPR011893">
    <property type="entry name" value="Selenoprotein_Rdx-typ"/>
</dbReference>
<organism evidence="2">
    <name type="scientific">hydrothermal vent metagenome</name>
    <dbReference type="NCBI Taxonomy" id="652676"/>
    <lineage>
        <taxon>unclassified sequences</taxon>
        <taxon>metagenomes</taxon>
        <taxon>ecological metagenomes</taxon>
    </lineage>
</organism>
<protein>
    <recommendedName>
        <fullName evidence="3">Selenoprotein W-related protein</fullName>
    </recommendedName>
</protein>
<dbReference type="AlphaFoldDB" id="A0A160V995"/>
<reference evidence="2" key="1">
    <citation type="submission" date="2015-10" db="EMBL/GenBank/DDBJ databases">
        <authorList>
            <person name="Gilbert D.G."/>
        </authorList>
    </citation>
    <scope>NUCLEOTIDE SEQUENCE</scope>
</reference>
<keyword evidence="1" id="KW-0676">Redox-active center</keyword>
<evidence type="ECO:0000313" key="2">
    <source>
        <dbReference type="EMBL" id="CUV02606.1"/>
    </source>
</evidence>
<dbReference type="Pfam" id="PF10262">
    <property type="entry name" value="Rdx"/>
    <property type="match status" value="1"/>
</dbReference>
<evidence type="ECO:0000256" key="1">
    <source>
        <dbReference type="ARBA" id="ARBA00023284"/>
    </source>
</evidence>
<accession>A0A160V995</accession>
<dbReference type="EMBL" id="FAXA01000278">
    <property type="protein sequence ID" value="CUV02606.1"/>
    <property type="molecule type" value="Genomic_DNA"/>
</dbReference>